<protein>
    <submittedName>
        <fullName evidence="3">GIY-YIG nuclease family protein</fullName>
    </submittedName>
</protein>
<dbReference type="EMBL" id="JAFGIX010000004">
    <property type="protein sequence ID" value="MBN1571760.1"/>
    <property type="molecule type" value="Genomic_DNA"/>
</dbReference>
<dbReference type="InterPro" id="IPR000305">
    <property type="entry name" value="GIY-YIG_endonuc"/>
</dbReference>
<feature type="domain" description="GIY-YIG" evidence="2">
    <location>
        <begin position="2"/>
        <end position="79"/>
    </location>
</feature>
<dbReference type="InterPro" id="IPR050190">
    <property type="entry name" value="UPF0213_domain"/>
</dbReference>
<sequence>MKSYYVYILANKRNGTLYIGVTNDLTKRVYEHKNNLVDGFTQKYGIHILVYYEETNSVESAIEREKLLKKWNRKWKLELIEKNNPEWKDLYYKII</sequence>
<dbReference type="PANTHER" id="PTHR34477">
    <property type="entry name" value="UPF0213 PROTEIN YHBQ"/>
    <property type="match status" value="1"/>
</dbReference>
<evidence type="ECO:0000313" key="3">
    <source>
        <dbReference type="EMBL" id="MBN1571760.1"/>
    </source>
</evidence>
<reference evidence="3" key="2">
    <citation type="submission" date="2021-01" db="EMBL/GenBank/DDBJ databases">
        <authorList>
            <person name="Hahn C.R."/>
            <person name="Youssef N.H."/>
            <person name="Elshahed M."/>
        </authorList>
    </citation>
    <scope>NUCLEOTIDE SEQUENCE</scope>
    <source>
        <strain evidence="3">Zod_Metabat.24</strain>
    </source>
</reference>
<dbReference type="PROSITE" id="PS50164">
    <property type="entry name" value="GIY_YIG"/>
    <property type="match status" value="1"/>
</dbReference>
<gene>
    <name evidence="3" type="ORF">JW984_01035</name>
</gene>
<dbReference type="Gene3D" id="3.40.1440.10">
    <property type="entry name" value="GIY-YIG endonuclease"/>
    <property type="match status" value="1"/>
</dbReference>
<dbReference type="SUPFAM" id="SSF82771">
    <property type="entry name" value="GIY-YIG endonuclease"/>
    <property type="match status" value="1"/>
</dbReference>
<dbReference type="Proteomes" id="UP000809273">
    <property type="component" value="Unassembled WGS sequence"/>
</dbReference>
<evidence type="ECO:0000256" key="1">
    <source>
        <dbReference type="ARBA" id="ARBA00007435"/>
    </source>
</evidence>
<evidence type="ECO:0000259" key="2">
    <source>
        <dbReference type="PROSITE" id="PS50164"/>
    </source>
</evidence>
<dbReference type="PANTHER" id="PTHR34477:SF5">
    <property type="entry name" value="BSL5627 PROTEIN"/>
    <property type="match status" value="1"/>
</dbReference>
<evidence type="ECO:0000313" key="4">
    <source>
        <dbReference type="Proteomes" id="UP000809273"/>
    </source>
</evidence>
<proteinExistence type="inferred from homology"/>
<comment type="similarity">
    <text evidence="1">Belongs to the UPF0213 family.</text>
</comment>
<organism evidence="3 4">
    <name type="scientific">Candidatus Zymogenus saltonus</name>
    <dbReference type="NCBI Taxonomy" id="2844893"/>
    <lineage>
        <taxon>Bacteria</taxon>
        <taxon>Deltaproteobacteria</taxon>
        <taxon>Candidatus Zymogenia</taxon>
        <taxon>Candidatus Zymogeniales</taxon>
        <taxon>Candidatus Zymogenaceae</taxon>
        <taxon>Candidatus Zymogenus</taxon>
    </lineage>
</organism>
<comment type="caution">
    <text evidence="3">The sequence shown here is derived from an EMBL/GenBank/DDBJ whole genome shotgun (WGS) entry which is preliminary data.</text>
</comment>
<dbReference type="SMART" id="SM00465">
    <property type="entry name" value="GIYc"/>
    <property type="match status" value="1"/>
</dbReference>
<dbReference type="CDD" id="cd10448">
    <property type="entry name" value="GIY-YIG_unchar_3"/>
    <property type="match status" value="1"/>
</dbReference>
<dbReference type="AlphaFoldDB" id="A0A9D8PNE1"/>
<dbReference type="InterPro" id="IPR035901">
    <property type="entry name" value="GIY-YIG_endonuc_sf"/>
</dbReference>
<dbReference type="Pfam" id="PF01541">
    <property type="entry name" value="GIY-YIG"/>
    <property type="match status" value="1"/>
</dbReference>
<name>A0A9D8PNE1_9DELT</name>
<reference evidence="3" key="1">
    <citation type="journal article" date="2021" name="Environ. Microbiol.">
        <title>Genomic characterization of three novel Desulfobacterota classes expand the metabolic and phylogenetic diversity of the phylum.</title>
        <authorList>
            <person name="Murphy C.L."/>
            <person name="Biggerstaff J."/>
            <person name="Eichhorn A."/>
            <person name="Ewing E."/>
            <person name="Shahan R."/>
            <person name="Soriano D."/>
            <person name="Stewart S."/>
            <person name="VanMol K."/>
            <person name="Walker R."/>
            <person name="Walters P."/>
            <person name="Elshahed M.S."/>
            <person name="Youssef N.H."/>
        </authorList>
    </citation>
    <scope>NUCLEOTIDE SEQUENCE</scope>
    <source>
        <strain evidence="3">Zod_Metabat.24</strain>
    </source>
</reference>
<accession>A0A9D8PNE1</accession>